<dbReference type="AlphaFoldDB" id="W1IPH2"/>
<gene>
    <name evidence="2" type="ORF">XCR1_1160014</name>
</gene>
<sequence length="119" mass="13346">MSMKIINILACITFILFSTILIGCLSTVDFEWTIGEEGINTICDVVSSFVINDDRILTAPLCLFFLLPFMLVFAVKGIKAFSLCKLKSISYVLVAGFSMGYWYWMFFGRLMGCSFATSL</sequence>
<keyword evidence="1" id="KW-0472">Membrane</keyword>
<keyword evidence="1" id="KW-1133">Transmembrane helix</keyword>
<feature type="transmembrane region" description="Helical" evidence="1">
    <location>
        <begin position="88"/>
        <end position="106"/>
    </location>
</feature>
<feature type="transmembrane region" description="Helical" evidence="1">
    <location>
        <begin position="7"/>
        <end position="28"/>
    </location>
</feature>
<accession>W1IPH2</accession>
<dbReference type="InterPro" id="IPR022553">
    <property type="entry name" value="DUF2645"/>
</dbReference>
<dbReference type="Proteomes" id="UP000019197">
    <property type="component" value="Unassembled WGS sequence"/>
</dbReference>
<dbReference type="RefSeq" id="WP_038259967.1">
    <property type="nucleotide sequence ID" value="NZ_CAWLVK010000020.1"/>
</dbReference>
<dbReference type="PROSITE" id="PS51257">
    <property type="entry name" value="PROKAR_LIPOPROTEIN"/>
    <property type="match status" value="1"/>
</dbReference>
<dbReference type="OrthoDB" id="6594879at2"/>
<dbReference type="EMBL" id="CBXE010000020">
    <property type="protein sequence ID" value="CDL79501.1"/>
    <property type="molecule type" value="Genomic_DNA"/>
</dbReference>
<evidence type="ECO:0000313" key="2">
    <source>
        <dbReference type="EMBL" id="CDL79501.1"/>
    </source>
</evidence>
<organism evidence="2 3">
    <name type="scientific">Xenorhabdus cabanillasii JM26</name>
    <dbReference type="NCBI Taxonomy" id="1427517"/>
    <lineage>
        <taxon>Bacteria</taxon>
        <taxon>Pseudomonadati</taxon>
        <taxon>Pseudomonadota</taxon>
        <taxon>Gammaproteobacteria</taxon>
        <taxon>Enterobacterales</taxon>
        <taxon>Morganellaceae</taxon>
        <taxon>Xenorhabdus</taxon>
    </lineage>
</organism>
<evidence type="ECO:0000256" key="1">
    <source>
        <dbReference type="SAM" id="Phobius"/>
    </source>
</evidence>
<reference evidence="2 3" key="1">
    <citation type="submission" date="2013-11" db="EMBL/GenBank/DDBJ databases">
        <title>Draft genome sequence and annotation of the entomopathogenic bacterium, Xenorhabdus cabanillasi strain JM26.</title>
        <authorList>
            <person name="Gualtieri M."/>
            <person name="Ogier J.C."/>
            <person name="Pages S."/>
            <person name="Givaudan A."/>
            <person name="Gaudriault S."/>
        </authorList>
    </citation>
    <scope>NUCLEOTIDE SEQUENCE [LARGE SCALE GENOMIC DNA]</scope>
    <source>
        <strain evidence="2 3">JM26</strain>
    </source>
</reference>
<name>W1IPH2_9GAMM</name>
<feature type="transmembrane region" description="Helical" evidence="1">
    <location>
        <begin position="56"/>
        <end position="76"/>
    </location>
</feature>
<comment type="caution">
    <text evidence="2">The sequence shown here is derived from an EMBL/GenBank/DDBJ whole genome shotgun (WGS) entry which is preliminary data.</text>
</comment>
<dbReference type="Pfam" id="PF10840">
    <property type="entry name" value="DUF2645"/>
    <property type="match status" value="1"/>
</dbReference>
<proteinExistence type="predicted"/>
<keyword evidence="1" id="KW-0812">Transmembrane</keyword>
<evidence type="ECO:0000313" key="3">
    <source>
        <dbReference type="Proteomes" id="UP000019197"/>
    </source>
</evidence>
<protein>
    <submittedName>
        <fullName evidence="2">Inner membrane protein yjeO</fullName>
    </submittedName>
</protein>